<organism evidence="8 9">
    <name type="scientific">Methylomonas albis</name>
    <dbReference type="NCBI Taxonomy" id="1854563"/>
    <lineage>
        <taxon>Bacteria</taxon>
        <taxon>Pseudomonadati</taxon>
        <taxon>Pseudomonadota</taxon>
        <taxon>Gammaproteobacteria</taxon>
        <taxon>Methylococcales</taxon>
        <taxon>Methylococcaceae</taxon>
        <taxon>Methylomonas</taxon>
    </lineage>
</organism>
<evidence type="ECO:0000256" key="3">
    <source>
        <dbReference type="ARBA" id="ARBA00022692"/>
    </source>
</evidence>
<keyword evidence="4 6" id="KW-1133">Transmembrane helix</keyword>
<feature type="transmembrane region" description="Helical" evidence="6">
    <location>
        <begin position="139"/>
        <end position="157"/>
    </location>
</feature>
<sequence>MATTTSTALSNRTRLLGFGLATLAAIGFSGKAILVKLAYYEPVDAVTLLALRMLFSAPVFLIVAWRHAGNKALTQLKAGDYLALLLLGLLGYYLSSLFDFIGLQYISAGLERLILFLYPTMVVVLSALLLGKPFGRKEAIALLLSYAGIGVVFFDEINIQAEHLLLGAGFVFAGTLTYAAYLIGTGETVARIGASRFTAYAMLVACAATLLQFLFTHPPQALVLPMRVYQLSLVMAIFSTVLPVFMLSAAIRMIGSSHTSLIGSLGPVATLFMASYFLGEELSPAQIGGAALVMVGVLSLSLK</sequence>
<feature type="transmembrane region" description="Helical" evidence="6">
    <location>
        <begin position="228"/>
        <end position="249"/>
    </location>
</feature>
<protein>
    <submittedName>
        <fullName evidence="8">DMT family transporter</fullName>
    </submittedName>
</protein>
<dbReference type="EMBL" id="JACXSS010000001">
    <property type="protein sequence ID" value="MBD9357019.1"/>
    <property type="molecule type" value="Genomic_DNA"/>
</dbReference>
<keyword evidence="5 6" id="KW-0472">Membrane</keyword>
<feature type="transmembrane region" description="Helical" evidence="6">
    <location>
        <begin position="45"/>
        <end position="69"/>
    </location>
</feature>
<accession>A0ABR9D1M1</accession>
<comment type="subcellular location">
    <subcellularLocation>
        <location evidence="1">Cell membrane</location>
        <topology evidence="1">Multi-pass membrane protein</topology>
    </subcellularLocation>
</comment>
<proteinExistence type="predicted"/>
<evidence type="ECO:0000256" key="2">
    <source>
        <dbReference type="ARBA" id="ARBA00022475"/>
    </source>
</evidence>
<evidence type="ECO:0000256" key="6">
    <source>
        <dbReference type="SAM" id="Phobius"/>
    </source>
</evidence>
<comment type="caution">
    <text evidence="8">The sequence shown here is derived from an EMBL/GenBank/DDBJ whole genome shotgun (WGS) entry which is preliminary data.</text>
</comment>
<keyword evidence="3 6" id="KW-0812">Transmembrane</keyword>
<dbReference type="PANTHER" id="PTHR42920:SF5">
    <property type="entry name" value="EAMA DOMAIN-CONTAINING PROTEIN"/>
    <property type="match status" value="1"/>
</dbReference>
<keyword evidence="9" id="KW-1185">Reference proteome</keyword>
<evidence type="ECO:0000259" key="7">
    <source>
        <dbReference type="Pfam" id="PF00892"/>
    </source>
</evidence>
<feature type="transmembrane region" description="Helical" evidence="6">
    <location>
        <begin position="113"/>
        <end position="130"/>
    </location>
</feature>
<evidence type="ECO:0000256" key="4">
    <source>
        <dbReference type="ARBA" id="ARBA00022989"/>
    </source>
</evidence>
<gene>
    <name evidence="8" type="ORF">IE877_14220</name>
</gene>
<feature type="domain" description="EamA" evidence="7">
    <location>
        <begin position="16"/>
        <end position="153"/>
    </location>
</feature>
<dbReference type="Pfam" id="PF00892">
    <property type="entry name" value="EamA"/>
    <property type="match status" value="2"/>
</dbReference>
<feature type="transmembrane region" description="Helical" evidence="6">
    <location>
        <begin position="261"/>
        <end position="279"/>
    </location>
</feature>
<evidence type="ECO:0000313" key="9">
    <source>
        <dbReference type="Proteomes" id="UP000652176"/>
    </source>
</evidence>
<dbReference type="Proteomes" id="UP000652176">
    <property type="component" value="Unassembled WGS sequence"/>
</dbReference>
<feature type="domain" description="EamA" evidence="7">
    <location>
        <begin position="166"/>
        <end position="301"/>
    </location>
</feature>
<name>A0ABR9D1M1_9GAMM</name>
<dbReference type="InterPro" id="IPR037185">
    <property type="entry name" value="EmrE-like"/>
</dbReference>
<evidence type="ECO:0000256" key="1">
    <source>
        <dbReference type="ARBA" id="ARBA00004651"/>
    </source>
</evidence>
<dbReference type="InterPro" id="IPR000620">
    <property type="entry name" value="EamA_dom"/>
</dbReference>
<feature type="transmembrane region" description="Helical" evidence="6">
    <location>
        <begin position="81"/>
        <end position="107"/>
    </location>
</feature>
<dbReference type="RefSeq" id="WP_192375328.1">
    <property type="nucleotide sequence ID" value="NZ_CAJHIV010000001.1"/>
</dbReference>
<feature type="transmembrane region" description="Helical" evidence="6">
    <location>
        <begin position="197"/>
        <end position="216"/>
    </location>
</feature>
<reference evidence="8 9" key="1">
    <citation type="submission" date="2020-09" db="EMBL/GenBank/DDBJ databases">
        <title>Methylomonas albis sp. nov. and Methylomonas fluvii sp. nov.: Two cold-adapted methanotrophs from the River Elbe and an amended description of Methylovulum psychrotolerans strain Eb1.</title>
        <authorList>
            <person name="Bussmann I.K."/>
            <person name="Klings K.-W."/>
            <person name="Warnstedt J."/>
            <person name="Hoppert M."/>
            <person name="Saborowski A."/>
            <person name="Horn F."/>
            <person name="Liebner S."/>
        </authorList>
    </citation>
    <scope>NUCLEOTIDE SEQUENCE [LARGE SCALE GENOMIC DNA]</scope>
    <source>
        <strain evidence="8 9">EbA</strain>
    </source>
</reference>
<feature type="transmembrane region" description="Helical" evidence="6">
    <location>
        <begin position="163"/>
        <end position="185"/>
    </location>
</feature>
<evidence type="ECO:0000313" key="8">
    <source>
        <dbReference type="EMBL" id="MBD9357019.1"/>
    </source>
</evidence>
<dbReference type="InterPro" id="IPR051258">
    <property type="entry name" value="Diverse_Substrate_Transporter"/>
</dbReference>
<feature type="transmembrane region" description="Helical" evidence="6">
    <location>
        <begin position="15"/>
        <end position="39"/>
    </location>
</feature>
<keyword evidence="2" id="KW-1003">Cell membrane</keyword>
<dbReference type="PANTHER" id="PTHR42920">
    <property type="entry name" value="OS03G0707200 PROTEIN-RELATED"/>
    <property type="match status" value="1"/>
</dbReference>
<dbReference type="SUPFAM" id="SSF103481">
    <property type="entry name" value="Multidrug resistance efflux transporter EmrE"/>
    <property type="match status" value="2"/>
</dbReference>
<evidence type="ECO:0000256" key="5">
    <source>
        <dbReference type="ARBA" id="ARBA00023136"/>
    </source>
</evidence>
<feature type="transmembrane region" description="Helical" evidence="6">
    <location>
        <begin position="285"/>
        <end position="302"/>
    </location>
</feature>